<dbReference type="EC" id="2.7.7.7" evidence="2"/>
<dbReference type="InterPro" id="IPR036397">
    <property type="entry name" value="RNaseH_sf"/>
</dbReference>
<comment type="caution">
    <text evidence="12">The sequence shown here is derived from an EMBL/GenBank/DDBJ whole genome shotgun (WGS) entry which is preliminary data.</text>
</comment>
<comment type="catalytic activity">
    <reaction evidence="10">
        <text>DNA(n) + a 2'-deoxyribonucleoside 5'-triphosphate = DNA(n+1) + diphosphate</text>
        <dbReference type="Rhea" id="RHEA:22508"/>
        <dbReference type="Rhea" id="RHEA-COMP:17339"/>
        <dbReference type="Rhea" id="RHEA-COMP:17340"/>
        <dbReference type="ChEBI" id="CHEBI:33019"/>
        <dbReference type="ChEBI" id="CHEBI:61560"/>
        <dbReference type="ChEBI" id="CHEBI:173112"/>
        <dbReference type="EC" id="2.7.7.7"/>
    </reaction>
</comment>
<dbReference type="GO" id="GO:0006261">
    <property type="term" value="P:DNA-templated DNA replication"/>
    <property type="evidence" value="ECO:0007669"/>
    <property type="project" value="InterPro"/>
</dbReference>
<feature type="non-terminal residue" evidence="12">
    <location>
        <position position="384"/>
    </location>
</feature>
<keyword evidence="8" id="KW-0238">DNA-binding</keyword>
<dbReference type="InterPro" id="IPR012337">
    <property type="entry name" value="RNaseH-like_sf"/>
</dbReference>
<dbReference type="GO" id="GO:0003887">
    <property type="term" value="F:DNA-directed DNA polymerase activity"/>
    <property type="evidence" value="ECO:0007669"/>
    <property type="project" value="UniProtKB-KW"/>
</dbReference>
<dbReference type="Pfam" id="PF00476">
    <property type="entry name" value="DNA_pol_A"/>
    <property type="match status" value="1"/>
</dbReference>
<evidence type="ECO:0000256" key="1">
    <source>
        <dbReference type="ARBA" id="ARBA00007705"/>
    </source>
</evidence>
<evidence type="ECO:0000256" key="10">
    <source>
        <dbReference type="ARBA" id="ARBA00049244"/>
    </source>
</evidence>
<evidence type="ECO:0000256" key="8">
    <source>
        <dbReference type="ARBA" id="ARBA00023125"/>
    </source>
</evidence>
<comment type="similarity">
    <text evidence="1">Belongs to the DNA polymerase type-A family.</text>
</comment>
<dbReference type="AlphaFoldDB" id="A0A0F8XSN6"/>
<evidence type="ECO:0000256" key="5">
    <source>
        <dbReference type="ARBA" id="ARBA00022705"/>
    </source>
</evidence>
<dbReference type="Gene3D" id="3.30.70.370">
    <property type="match status" value="1"/>
</dbReference>
<evidence type="ECO:0000256" key="6">
    <source>
        <dbReference type="ARBA" id="ARBA00022763"/>
    </source>
</evidence>
<dbReference type="Gene3D" id="3.30.420.10">
    <property type="entry name" value="Ribonuclease H-like superfamily/Ribonuclease H"/>
    <property type="match status" value="1"/>
</dbReference>
<dbReference type="GO" id="GO:0008408">
    <property type="term" value="F:3'-5' exonuclease activity"/>
    <property type="evidence" value="ECO:0007669"/>
    <property type="project" value="InterPro"/>
</dbReference>
<dbReference type="Pfam" id="PF01612">
    <property type="entry name" value="DNA_pol_A_exo1"/>
    <property type="match status" value="1"/>
</dbReference>
<keyword evidence="5" id="KW-0235">DNA replication</keyword>
<evidence type="ECO:0000256" key="9">
    <source>
        <dbReference type="ARBA" id="ARBA00023204"/>
    </source>
</evidence>
<dbReference type="GO" id="GO:0003677">
    <property type="term" value="F:DNA binding"/>
    <property type="evidence" value="ECO:0007669"/>
    <property type="project" value="UniProtKB-KW"/>
</dbReference>
<dbReference type="InterPro" id="IPR001098">
    <property type="entry name" value="DNA-dir_DNA_pol_A_palm_dom"/>
</dbReference>
<dbReference type="SMART" id="SM00474">
    <property type="entry name" value="35EXOc"/>
    <property type="match status" value="1"/>
</dbReference>
<evidence type="ECO:0000256" key="2">
    <source>
        <dbReference type="ARBA" id="ARBA00012417"/>
    </source>
</evidence>
<evidence type="ECO:0000256" key="3">
    <source>
        <dbReference type="ARBA" id="ARBA00022679"/>
    </source>
</evidence>
<dbReference type="InterPro" id="IPR043502">
    <property type="entry name" value="DNA/RNA_pol_sf"/>
</dbReference>
<dbReference type="InterPro" id="IPR002298">
    <property type="entry name" value="DNA_polymerase_A"/>
</dbReference>
<evidence type="ECO:0000256" key="7">
    <source>
        <dbReference type="ARBA" id="ARBA00022932"/>
    </source>
</evidence>
<dbReference type="EMBL" id="LAZR01057500">
    <property type="protein sequence ID" value="KKK71953.1"/>
    <property type="molecule type" value="Genomic_DNA"/>
</dbReference>
<feature type="domain" description="3'-5' exonuclease" evidence="11">
    <location>
        <begin position="36"/>
        <end position="223"/>
    </location>
</feature>
<reference evidence="12" key="1">
    <citation type="journal article" date="2015" name="Nature">
        <title>Complex archaea that bridge the gap between prokaryotes and eukaryotes.</title>
        <authorList>
            <person name="Spang A."/>
            <person name="Saw J.H."/>
            <person name="Jorgensen S.L."/>
            <person name="Zaremba-Niedzwiedzka K."/>
            <person name="Martijn J."/>
            <person name="Lind A.E."/>
            <person name="van Eijk R."/>
            <person name="Schleper C."/>
            <person name="Guy L."/>
            <person name="Ettema T.J."/>
        </authorList>
    </citation>
    <scope>NUCLEOTIDE SEQUENCE</scope>
</reference>
<proteinExistence type="inferred from homology"/>
<gene>
    <name evidence="12" type="ORF">LCGC14_2908760</name>
</gene>
<dbReference type="FunFam" id="1.20.1060.10:FF:000001">
    <property type="entry name" value="DNA polymerase I"/>
    <property type="match status" value="1"/>
</dbReference>
<dbReference type="CDD" id="cd06139">
    <property type="entry name" value="DNA_polA_I_Ecoli_like_exo"/>
    <property type="match status" value="1"/>
</dbReference>
<dbReference type="PANTHER" id="PTHR10133:SF27">
    <property type="entry name" value="DNA POLYMERASE NU"/>
    <property type="match status" value="1"/>
</dbReference>
<dbReference type="SUPFAM" id="SSF53098">
    <property type="entry name" value="Ribonuclease H-like"/>
    <property type="match status" value="1"/>
</dbReference>
<evidence type="ECO:0000256" key="4">
    <source>
        <dbReference type="ARBA" id="ARBA00022695"/>
    </source>
</evidence>
<name>A0A0F8XSN6_9ZZZZ</name>
<dbReference type="SUPFAM" id="SSF56672">
    <property type="entry name" value="DNA/RNA polymerases"/>
    <property type="match status" value="1"/>
</dbReference>
<feature type="non-terminal residue" evidence="12">
    <location>
        <position position="1"/>
    </location>
</feature>
<organism evidence="12">
    <name type="scientific">marine sediment metagenome</name>
    <dbReference type="NCBI Taxonomy" id="412755"/>
    <lineage>
        <taxon>unclassified sequences</taxon>
        <taxon>metagenomes</taxon>
        <taxon>ecological metagenomes</taxon>
    </lineage>
</organism>
<keyword evidence="4" id="KW-0548">Nucleotidyltransferase</keyword>
<evidence type="ECO:0000259" key="11">
    <source>
        <dbReference type="SMART" id="SM00474"/>
    </source>
</evidence>
<keyword evidence="6" id="KW-0227">DNA damage</keyword>
<keyword evidence="3" id="KW-0808">Transferase</keyword>
<sequence>LHSTDTKQLSRLFKELEFRQLQMDFPESTDLSKKNYQAILDIRALSALVSRLVDAGSFALDTETTSKDPMRAKMVGLSFSLSPHEAFYVPCAHDDPDRLSQINIDDVLNQLKPVLENPEIKKIGQNIKYDWIVLARHGIKLAGVIFDTMLASYLINPSKRAHNLDQIALDFLGHRKITYQEVTGKGKTALNFSQISIEKAVPYACEDADITLMAYRVLAPKLDEIDLTTLLQTIEMPLVPVLTKMEMRGICVDEERLSQLSKSFEHQLNTLEQMIYGVAGEKFNIKSSQQLGYILFEKLELPAQKKTKKRTGYSTDVDVLTHLASHHELPALILRHRTLAKLKSTYTDALLVLVHPETGRIHTSYNQTVTATGRLSSSDPNLQN</sequence>
<dbReference type="PANTHER" id="PTHR10133">
    <property type="entry name" value="DNA POLYMERASE I"/>
    <property type="match status" value="1"/>
</dbReference>
<accession>A0A0F8XSN6</accession>
<dbReference type="Gene3D" id="1.20.1060.10">
    <property type="entry name" value="Taq DNA Polymerase, Chain T, domain 4"/>
    <property type="match status" value="1"/>
</dbReference>
<dbReference type="FunFam" id="3.30.420.10:FF:000026">
    <property type="entry name" value="DNA polymerase I"/>
    <property type="match status" value="1"/>
</dbReference>
<protein>
    <recommendedName>
        <fullName evidence="2">DNA-directed DNA polymerase</fullName>
        <ecNumber evidence="2">2.7.7.7</ecNumber>
    </recommendedName>
</protein>
<evidence type="ECO:0000313" key="12">
    <source>
        <dbReference type="EMBL" id="KKK71953.1"/>
    </source>
</evidence>
<dbReference type="GO" id="GO:0006302">
    <property type="term" value="P:double-strand break repair"/>
    <property type="evidence" value="ECO:0007669"/>
    <property type="project" value="TreeGrafter"/>
</dbReference>
<keyword evidence="9" id="KW-0234">DNA repair</keyword>
<keyword evidence="7" id="KW-0239">DNA-directed DNA polymerase</keyword>
<dbReference type="InterPro" id="IPR002562">
    <property type="entry name" value="3'-5'_exonuclease_dom"/>
</dbReference>